<dbReference type="SUPFAM" id="SSF51735">
    <property type="entry name" value="NAD(P)-binding Rossmann-fold domains"/>
    <property type="match status" value="1"/>
</dbReference>
<protein>
    <recommendedName>
        <fullName evidence="1">NAD-dependent epimerase/dehydratase domain-containing protein</fullName>
    </recommendedName>
</protein>
<dbReference type="RefSeq" id="WP_101895068.1">
    <property type="nucleotide sequence ID" value="NZ_CP022684.1"/>
</dbReference>
<organism evidence="2 3">
    <name type="scientific">Ketobacter alkanivorans</name>
    <dbReference type="NCBI Taxonomy" id="1917421"/>
    <lineage>
        <taxon>Bacteria</taxon>
        <taxon>Pseudomonadati</taxon>
        <taxon>Pseudomonadota</taxon>
        <taxon>Gammaproteobacteria</taxon>
        <taxon>Pseudomonadales</taxon>
        <taxon>Ketobacteraceae</taxon>
        <taxon>Ketobacter</taxon>
    </lineage>
</organism>
<dbReference type="OrthoDB" id="9803010at2"/>
<evidence type="ECO:0000313" key="3">
    <source>
        <dbReference type="Proteomes" id="UP000235116"/>
    </source>
</evidence>
<dbReference type="PANTHER" id="PTHR48079:SF6">
    <property type="entry name" value="NAD(P)-BINDING DOMAIN-CONTAINING PROTEIN-RELATED"/>
    <property type="match status" value="1"/>
</dbReference>
<dbReference type="Pfam" id="PF01370">
    <property type="entry name" value="Epimerase"/>
    <property type="match status" value="1"/>
</dbReference>
<dbReference type="Gene3D" id="3.40.50.720">
    <property type="entry name" value="NAD(P)-binding Rossmann-like Domain"/>
    <property type="match status" value="1"/>
</dbReference>
<dbReference type="Proteomes" id="UP000235116">
    <property type="component" value="Chromosome"/>
</dbReference>
<dbReference type="KEGG" id="kak:Kalk_15245"/>
<dbReference type="InterPro" id="IPR001509">
    <property type="entry name" value="Epimerase_deHydtase"/>
</dbReference>
<evidence type="ECO:0000313" key="2">
    <source>
        <dbReference type="EMBL" id="AUM13693.1"/>
    </source>
</evidence>
<dbReference type="EMBL" id="CP022684">
    <property type="protein sequence ID" value="AUM13693.1"/>
    <property type="molecule type" value="Genomic_DNA"/>
</dbReference>
<gene>
    <name evidence="2" type="ORF">Kalk_15245</name>
</gene>
<proteinExistence type="predicted"/>
<sequence>MPTANKTLTLVVVGANGFVGGTLLQEASSHPEISVRAQARSQASILKSANIVRVCGSLEQIHPDLFPRSPHILIHVAGKNTDKDGTGYEHVNVRGTANLLAHCNTHTRGIIYHSSLSVLGQGKQSDVSANATQSPETPLACSRAQAETLVLQKAKELGISAYCLRPRFILGQGDAFVLPALQRLASKGLRIGNGSQKFSVIDVNDYANLILQLSTYIDCSNHAEQMALNIGYDQPLSFSTIYQTLLEFSGGLQSKYTLCHPAIAAKLLGYLPFEKFQSLATQLQLIGLDHYGDVSQTSARLQTDLLSRDSHQYFRDLVQNIKDSPCN</sequence>
<dbReference type="GO" id="GO:0004029">
    <property type="term" value="F:aldehyde dehydrogenase (NAD+) activity"/>
    <property type="evidence" value="ECO:0007669"/>
    <property type="project" value="TreeGrafter"/>
</dbReference>
<dbReference type="PANTHER" id="PTHR48079">
    <property type="entry name" value="PROTEIN YEEZ"/>
    <property type="match status" value="1"/>
</dbReference>
<dbReference type="AlphaFoldDB" id="A0A2K9LN45"/>
<accession>A0A2K9LN45</accession>
<reference evidence="3" key="1">
    <citation type="submission" date="2017-08" db="EMBL/GenBank/DDBJ databases">
        <title>Direct submision.</title>
        <authorList>
            <person name="Kim S.-J."/>
            <person name="Rhee S.-K."/>
        </authorList>
    </citation>
    <scope>NUCLEOTIDE SEQUENCE [LARGE SCALE GENOMIC DNA]</scope>
    <source>
        <strain evidence="3">GI5</strain>
    </source>
</reference>
<evidence type="ECO:0000259" key="1">
    <source>
        <dbReference type="Pfam" id="PF01370"/>
    </source>
</evidence>
<feature type="domain" description="NAD-dependent epimerase/dehydratase" evidence="1">
    <location>
        <begin position="11"/>
        <end position="230"/>
    </location>
</feature>
<dbReference type="InterPro" id="IPR051783">
    <property type="entry name" value="NAD(P)-dependent_oxidoreduct"/>
</dbReference>
<dbReference type="GO" id="GO:0005737">
    <property type="term" value="C:cytoplasm"/>
    <property type="evidence" value="ECO:0007669"/>
    <property type="project" value="TreeGrafter"/>
</dbReference>
<name>A0A2K9LN45_9GAMM</name>
<dbReference type="InterPro" id="IPR036291">
    <property type="entry name" value="NAD(P)-bd_dom_sf"/>
</dbReference>
<keyword evidence="3" id="KW-1185">Reference proteome</keyword>